<feature type="transmembrane region" description="Helical" evidence="1">
    <location>
        <begin position="119"/>
        <end position="139"/>
    </location>
</feature>
<evidence type="ECO:0000256" key="1">
    <source>
        <dbReference type="SAM" id="Phobius"/>
    </source>
</evidence>
<keyword evidence="1" id="KW-0472">Membrane</keyword>
<feature type="transmembrane region" description="Helical" evidence="1">
    <location>
        <begin position="242"/>
        <end position="264"/>
    </location>
</feature>
<dbReference type="Proteomes" id="UP000094527">
    <property type="component" value="Unassembled WGS sequence"/>
</dbReference>
<evidence type="ECO:0000313" key="2">
    <source>
        <dbReference type="EMBL" id="ODN00843.1"/>
    </source>
</evidence>
<gene>
    <name evidence="2" type="ORF">Ocin01_05838</name>
</gene>
<accession>A0A1D2N6F1</accession>
<dbReference type="AlphaFoldDB" id="A0A1D2N6F1"/>
<reference evidence="2 3" key="1">
    <citation type="journal article" date="2016" name="Genome Biol. Evol.">
        <title>Gene Family Evolution Reflects Adaptation to Soil Environmental Stressors in the Genome of the Collembolan Orchesella cincta.</title>
        <authorList>
            <person name="Faddeeva-Vakhrusheva A."/>
            <person name="Derks M.F."/>
            <person name="Anvar S.Y."/>
            <person name="Agamennone V."/>
            <person name="Suring W."/>
            <person name="Smit S."/>
            <person name="van Straalen N.M."/>
            <person name="Roelofs D."/>
        </authorList>
    </citation>
    <scope>NUCLEOTIDE SEQUENCE [LARGE SCALE GENOMIC DNA]</scope>
    <source>
        <tissue evidence="2">Mixed pool</tissue>
    </source>
</reference>
<protein>
    <submittedName>
        <fullName evidence="2">Uncharacterized protein</fullName>
    </submittedName>
</protein>
<evidence type="ECO:0000313" key="3">
    <source>
        <dbReference type="Proteomes" id="UP000094527"/>
    </source>
</evidence>
<comment type="caution">
    <text evidence="2">The sequence shown here is derived from an EMBL/GenBank/DDBJ whole genome shotgun (WGS) entry which is preliminary data.</text>
</comment>
<feature type="transmembrane region" description="Helical" evidence="1">
    <location>
        <begin position="151"/>
        <end position="171"/>
    </location>
</feature>
<name>A0A1D2N6F1_ORCCI</name>
<keyword evidence="1" id="KW-0812">Transmembrane</keyword>
<keyword evidence="1" id="KW-1133">Transmembrane helix</keyword>
<organism evidence="2 3">
    <name type="scientific">Orchesella cincta</name>
    <name type="common">Springtail</name>
    <name type="synonym">Podura cincta</name>
    <dbReference type="NCBI Taxonomy" id="48709"/>
    <lineage>
        <taxon>Eukaryota</taxon>
        <taxon>Metazoa</taxon>
        <taxon>Ecdysozoa</taxon>
        <taxon>Arthropoda</taxon>
        <taxon>Hexapoda</taxon>
        <taxon>Collembola</taxon>
        <taxon>Entomobryomorpha</taxon>
        <taxon>Entomobryoidea</taxon>
        <taxon>Orchesellidae</taxon>
        <taxon>Orchesellinae</taxon>
        <taxon>Orchesella</taxon>
    </lineage>
</organism>
<dbReference type="EMBL" id="LJIJ01000184">
    <property type="protein sequence ID" value="ODN00843.1"/>
    <property type="molecule type" value="Genomic_DNA"/>
</dbReference>
<sequence length="407" mass="45910">MMSIPNFKLILCWIRGINVFLGFSSLIIIWNLYTISNYLTKKEHINPKDYWHWESQLGAGNLSRVVIQRPKSVLSGYQFCEETQSFYNTLREKRTELYLTPGIEMKTGERVCPNPNLEVASLTIATCCFLYCIFIVFVGESRSDVHVFGNCLFEIFFGLLLLSSSLMYYFYTDLLVDICYMNHKYAEQAMPAFKEYLQTKNIFVSESDGQIRLEYSSQSQAATNSTYYIPPVHKCKHEFKVLWRYCATLLAGLNAIGLFVSAVVSATHNSMRRAVDNALQEAVIDDAGVTSKEKATKSLDHANPFDHKQDDQTIGSSHSAITFGSVDSSVCCTRFSETTDISEGVSEDIPESVAEDASESFSEDVRQSFSDVSQSDVASVDISIVESINVFNSNNNNNDDEFSWLQV</sequence>
<feature type="transmembrane region" description="Helical" evidence="1">
    <location>
        <begin position="12"/>
        <end position="33"/>
    </location>
</feature>
<proteinExistence type="predicted"/>
<keyword evidence="3" id="KW-1185">Reference proteome</keyword>